<evidence type="ECO:0000313" key="10">
    <source>
        <dbReference type="Proteomes" id="UP001204579"/>
    </source>
</evidence>
<dbReference type="NCBIfam" id="NF006738">
    <property type="entry name" value="PRK09267.1-4"/>
    <property type="match status" value="1"/>
</dbReference>
<keyword evidence="4 7" id="KW-0285">Flavoprotein</keyword>
<dbReference type="NCBIfam" id="TIGR01752">
    <property type="entry name" value="flav_long"/>
    <property type="match status" value="1"/>
</dbReference>
<keyword evidence="6 7" id="KW-0249">Electron transport</keyword>
<evidence type="ECO:0000256" key="6">
    <source>
        <dbReference type="ARBA" id="ARBA00022982"/>
    </source>
</evidence>
<proteinExistence type="inferred from homology"/>
<gene>
    <name evidence="9" type="primary">fldA</name>
    <name evidence="9" type="ORF">NW209_02930</name>
</gene>
<keyword evidence="3 7" id="KW-0813">Transport</keyword>
<name>A0AAW5MXA5_9BACT</name>
<dbReference type="RefSeq" id="WP_018710379.1">
    <property type="nucleotide sequence ID" value="NZ_CALULB010000007.1"/>
</dbReference>
<keyword evidence="10" id="KW-1185">Reference proteome</keyword>
<comment type="function">
    <text evidence="7">Low-potential electron donor to a number of redox enzymes.</text>
</comment>
<accession>A0AAW5MXA5</accession>
<dbReference type="EMBL" id="JANRHJ010000002">
    <property type="protein sequence ID" value="MCR8872986.1"/>
    <property type="molecule type" value="Genomic_DNA"/>
</dbReference>
<dbReference type="GO" id="GO:0009055">
    <property type="term" value="F:electron transfer activity"/>
    <property type="evidence" value="ECO:0007669"/>
    <property type="project" value="UniProtKB-UniRule"/>
</dbReference>
<evidence type="ECO:0000256" key="2">
    <source>
        <dbReference type="ARBA" id="ARBA00005267"/>
    </source>
</evidence>
<dbReference type="InterPro" id="IPR010086">
    <property type="entry name" value="Flavodoxin_lc"/>
</dbReference>
<dbReference type="SUPFAM" id="SSF52218">
    <property type="entry name" value="Flavoproteins"/>
    <property type="match status" value="1"/>
</dbReference>
<dbReference type="InterPro" id="IPR001094">
    <property type="entry name" value="Flavdoxin-like"/>
</dbReference>
<evidence type="ECO:0000256" key="7">
    <source>
        <dbReference type="PIRNR" id="PIRNR038996"/>
    </source>
</evidence>
<reference evidence="9 10" key="1">
    <citation type="submission" date="2022-08" db="EMBL/GenBank/DDBJ databases">
        <authorList>
            <person name="Zeman M."/>
            <person name="Kubasova T."/>
        </authorList>
    </citation>
    <scope>NUCLEOTIDE SEQUENCE [LARGE SCALE GENOMIC DNA]</scope>
    <source>
        <strain evidence="9 10">ET62</strain>
    </source>
</reference>
<comment type="caution">
    <text evidence="9">The sequence shown here is derived from an EMBL/GenBank/DDBJ whole genome shotgun (WGS) entry which is preliminary data.</text>
</comment>
<dbReference type="GO" id="GO:0010181">
    <property type="term" value="F:FMN binding"/>
    <property type="evidence" value="ECO:0007669"/>
    <property type="project" value="UniProtKB-UniRule"/>
</dbReference>
<dbReference type="InterPro" id="IPR029039">
    <property type="entry name" value="Flavoprotein-like_sf"/>
</dbReference>
<dbReference type="PROSITE" id="PS50902">
    <property type="entry name" value="FLAVODOXIN_LIKE"/>
    <property type="match status" value="1"/>
</dbReference>
<sequence>MKKIGIIYGSTTGTCESLANQLATCLGVSDNDVHSADKLTDALVSAYDVLILGTSTWGDGELQDDWYDGIKVLKQADLNGKTVALFGCGDSEAYCDTFCDGMGILYEDLKDSGCTFLGNRVSTDDYTFSSSIAVVDGTFVGLALDDVNESAKTAGRIQAWADELKHSL</sequence>
<evidence type="ECO:0000259" key="8">
    <source>
        <dbReference type="PROSITE" id="PS50902"/>
    </source>
</evidence>
<dbReference type="PANTHER" id="PTHR42809">
    <property type="entry name" value="FLAVODOXIN 2"/>
    <property type="match status" value="1"/>
</dbReference>
<dbReference type="InterPro" id="IPR008254">
    <property type="entry name" value="Flavodoxin/NO_synth"/>
</dbReference>
<dbReference type="AlphaFoldDB" id="A0AAW5MXA5"/>
<evidence type="ECO:0000256" key="3">
    <source>
        <dbReference type="ARBA" id="ARBA00022448"/>
    </source>
</evidence>
<dbReference type="Gene3D" id="3.40.50.360">
    <property type="match status" value="1"/>
</dbReference>
<organism evidence="9 10">
    <name type="scientific">Phocaeicola barnesiae</name>
    <dbReference type="NCBI Taxonomy" id="376804"/>
    <lineage>
        <taxon>Bacteria</taxon>
        <taxon>Pseudomonadati</taxon>
        <taxon>Bacteroidota</taxon>
        <taxon>Bacteroidia</taxon>
        <taxon>Bacteroidales</taxon>
        <taxon>Bacteroidaceae</taxon>
        <taxon>Phocaeicola</taxon>
    </lineage>
</organism>
<comment type="cofactor">
    <cofactor evidence="1 7">
        <name>FMN</name>
        <dbReference type="ChEBI" id="CHEBI:58210"/>
    </cofactor>
</comment>
<dbReference type="GeneID" id="82442886"/>
<dbReference type="PRINTS" id="PR00369">
    <property type="entry name" value="FLAVODOXIN"/>
</dbReference>
<keyword evidence="5 7" id="KW-0288">FMN</keyword>
<evidence type="ECO:0000256" key="5">
    <source>
        <dbReference type="ARBA" id="ARBA00022643"/>
    </source>
</evidence>
<protein>
    <recommendedName>
        <fullName evidence="7">Flavodoxin</fullName>
    </recommendedName>
</protein>
<dbReference type="NCBIfam" id="NF006739">
    <property type="entry name" value="PRK09267.1-5"/>
    <property type="match status" value="1"/>
</dbReference>
<feature type="domain" description="Flavodoxin-like" evidence="8">
    <location>
        <begin position="4"/>
        <end position="165"/>
    </location>
</feature>
<dbReference type="InterPro" id="IPR050619">
    <property type="entry name" value="Flavodoxin"/>
</dbReference>
<evidence type="ECO:0000313" key="9">
    <source>
        <dbReference type="EMBL" id="MCR8872986.1"/>
    </source>
</evidence>
<comment type="similarity">
    <text evidence="2 7">Belongs to the flavodoxin family.</text>
</comment>
<dbReference type="Pfam" id="PF00258">
    <property type="entry name" value="Flavodoxin_1"/>
    <property type="match status" value="1"/>
</dbReference>
<evidence type="ECO:0000256" key="1">
    <source>
        <dbReference type="ARBA" id="ARBA00001917"/>
    </source>
</evidence>
<dbReference type="PIRSF" id="PIRSF038996">
    <property type="entry name" value="FldA"/>
    <property type="match status" value="1"/>
</dbReference>
<dbReference type="Proteomes" id="UP001204579">
    <property type="component" value="Unassembled WGS sequence"/>
</dbReference>
<dbReference type="PANTHER" id="PTHR42809:SF1">
    <property type="entry name" value="FLAVODOXIN 1"/>
    <property type="match status" value="1"/>
</dbReference>
<evidence type="ECO:0000256" key="4">
    <source>
        <dbReference type="ARBA" id="ARBA00022630"/>
    </source>
</evidence>